<evidence type="ECO:0000313" key="10">
    <source>
        <dbReference type="EMBL" id="CAD7622635.1"/>
    </source>
</evidence>
<dbReference type="AlphaFoldDB" id="A0A7R9KGN8"/>
<keyword evidence="4" id="KW-0805">Transcription regulation</keyword>
<evidence type="ECO:0000256" key="3">
    <source>
        <dbReference type="ARBA" id="ARBA00022833"/>
    </source>
</evidence>
<dbReference type="InterPro" id="IPR050234">
    <property type="entry name" value="Nuclear_hormone_rcpt_NR1"/>
</dbReference>
<dbReference type="OrthoDB" id="6352325at2759"/>
<evidence type="ECO:0000256" key="6">
    <source>
        <dbReference type="ARBA" id="ARBA00023163"/>
    </source>
</evidence>
<sequence>ERRVKSKPGAKHPTPSVTTAPGVECSDSSVDSSTTTSTSDKIAVYDHYIDITDTFPDINIIDIYKEMSSSLDYVCNSSPTDSLLDYDSSPTGGTPEPDLSVVPLSPTLSTTCGPLFNQLEANRLSELLNAALVFSTNRAGSNNPVPDPTRRRVSLALTYDDVYKVMGHALEAKVISCVQLCQQLSPFGDICDNDRISLIKYGCYDMFCARALTVYDRDRDYWTHSMDNDESCIVTLKQVFPHLRERYGHLFQTLCREVDSDSVVLDLLTVIILFNSDRPMLVHRDLVKFQQNIYMYLLRRYLLLKYSTECEAEYKYQTLMKCLRELNVLGVKHREYIEFTDARKIRQTLLVEIFDLKPSITE</sequence>
<gene>
    <name evidence="10" type="ORF">OSB1V03_LOCUS3098</name>
</gene>
<keyword evidence="6" id="KW-0804">Transcription</keyword>
<dbReference type="SMART" id="SM00430">
    <property type="entry name" value="HOLI"/>
    <property type="match status" value="1"/>
</dbReference>
<dbReference type="PANTHER" id="PTHR24082">
    <property type="entry name" value="NUCLEAR HORMONE RECEPTOR"/>
    <property type="match status" value="1"/>
</dbReference>
<dbReference type="Proteomes" id="UP000759131">
    <property type="component" value="Unassembled WGS sequence"/>
</dbReference>
<evidence type="ECO:0000313" key="11">
    <source>
        <dbReference type="Proteomes" id="UP000759131"/>
    </source>
</evidence>
<keyword evidence="3" id="KW-0862">Zinc</keyword>
<evidence type="ECO:0000256" key="4">
    <source>
        <dbReference type="ARBA" id="ARBA00023015"/>
    </source>
</evidence>
<evidence type="ECO:0000256" key="1">
    <source>
        <dbReference type="ARBA" id="ARBA00022723"/>
    </source>
</evidence>
<keyword evidence="7" id="KW-0675">Receptor</keyword>
<dbReference type="SUPFAM" id="SSF48508">
    <property type="entry name" value="Nuclear receptor ligand-binding domain"/>
    <property type="match status" value="1"/>
</dbReference>
<dbReference type="GO" id="GO:0004879">
    <property type="term" value="F:nuclear receptor activity"/>
    <property type="evidence" value="ECO:0007669"/>
    <property type="project" value="TreeGrafter"/>
</dbReference>
<keyword evidence="1" id="KW-0479">Metal-binding</keyword>
<evidence type="ECO:0000256" key="2">
    <source>
        <dbReference type="ARBA" id="ARBA00022771"/>
    </source>
</evidence>
<feature type="compositionally biased region" description="Basic residues" evidence="8">
    <location>
        <begin position="1"/>
        <end position="10"/>
    </location>
</feature>
<keyword evidence="5" id="KW-0238">DNA-binding</keyword>
<dbReference type="GO" id="GO:0000978">
    <property type="term" value="F:RNA polymerase II cis-regulatory region sequence-specific DNA binding"/>
    <property type="evidence" value="ECO:0007669"/>
    <property type="project" value="TreeGrafter"/>
</dbReference>
<evidence type="ECO:0000259" key="9">
    <source>
        <dbReference type="PROSITE" id="PS51843"/>
    </source>
</evidence>
<dbReference type="PANTHER" id="PTHR24082:SF283">
    <property type="entry name" value="NUCLEAR HORMONE RECEPTOR HR96"/>
    <property type="match status" value="1"/>
</dbReference>
<organism evidence="10">
    <name type="scientific">Medioppia subpectinata</name>
    <dbReference type="NCBI Taxonomy" id="1979941"/>
    <lineage>
        <taxon>Eukaryota</taxon>
        <taxon>Metazoa</taxon>
        <taxon>Ecdysozoa</taxon>
        <taxon>Arthropoda</taxon>
        <taxon>Chelicerata</taxon>
        <taxon>Arachnida</taxon>
        <taxon>Acari</taxon>
        <taxon>Acariformes</taxon>
        <taxon>Sarcoptiformes</taxon>
        <taxon>Oribatida</taxon>
        <taxon>Brachypylina</taxon>
        <taxon>Oppioidea</taxon>
        <taxon>Oppiidae</taxon>
        <taxon>Medioppia</taxon>
    </lineage>
</organism>
<evidence type="ECO:0000256" key="7">
    <source>
        <dbReference type="ARBA" id="ARBA00023170"/>
    </source>
</evidence>
<proteinExistence type="predicted"/>
<feature type="domain" description="NR LBD" evidence="9">
    <location>
        <begin position="96"/>
        <end position="359"/>
    </location>
</feature>
<dbReference type="GO" id="GO:0000122">
    <property type="term" value="P:negative regulation of transcription by RNA polymerase II"/>
    <property type="evidence" value="ECO:0007669"/>
    <property type="project" value="TreeGrafter"/>
</dbReference>
<dbReference type="EMBL" id="OC855785">
    <property type="protein sequence ID" value="CAD7622635.1"/>
    <property type="molecule type" value="Genomic_DNA"/>
</dbReference>
<protein>
    <recommendedName>
        <fullName evidence="9">NR LBD domain-containing protein</fullName>
    </recommendedName>
</protein>
<reference evidence="10" key="1">
    <citation type="submission" date="2020-11" db="EMBL/GenBank/DDBJ databases">
        <authorList>
            <person name="Tran Van P."/>
        </authorList>
    </citation>
    <scope>NUCLEOTIDE SEQUENCE</scope>
</reference>
<dbReference type="InterPro" id="IPR000536">
    <property type="entry name" value="Nucl_hrmn_rcpt_lig-bd"/>
</dbReference>
<dbReference type="Gene3D" id="1.10.565.10">
    <property type="entry name" value="Retinoid X Receptor"/>
    <property type="match status" value="1"/>
</dbReference>
<evidence type="ECO:0000256" key="5">
    <source>
        <dbReference type="ARBA" id="ARBA00023125"/>
    </source>
</evidence>
<feature type="region of interest" description="Disordered" evidence="8">
    <location>
        <begin position="1"/>
        <end position="37"/>
    </location>
</feature>
<dbReference type="EMBL" id="CAJPIZ010001210">
    <property type="protein sequence ID" value="CAG2103065.1"/>
    <property type="molecule type" value="Genomic_DNA"/>
</dbReference>
<dbReference type="GO" id="GO:0008270">
    <property type="term" value="F:zinc ion binding"/>
    <property type="evidence" value="ECO:0007669"/>
    <property type="project" value="UniProtKB-KW"/>
</dbReference>
<dbReference type="PROSITE" id="PS51843">
    <property type="entry name" value="NR_LBD"/>
    <property type="match status" value="1"/>
</dbReference>
<keyword evidence="2" id="KW-0863">Zinc-finger</keyword>
<dbReference type="InterPro" id="IPR035500">
    <property type="entry name" value="NHR-like_dom_sf"/>
</dbReference>
<dbReference type="GO" id="GO:0030154">
    <property type="term" value="P:cell differentiation"/>
    <property type="evidence" value="ECO:0007669"/>
    <property type="project" value="TreeGrafter"/>
</dbReference>
<keyword evidence="11" id="KW-1185">Reference proteome</keyword>
<accession>A0A7R9KGN8</accession>
<feature type="non-terminal residue" evidence="10">
    <location>
        <position position="362"/>
    </location>
</feature>
<name>A0A7R9KGN8_9ACAR</name>
<evidence type="ECO:0000256" key="8">
    <source>
        <dbReference type="SAM" id="MobiDB-lite"/>
    </source>
</evidence>
<dbReference type="GO" id="GO:0045944">
    <property type="term" value="P:positive regulation of transcription by RNA polymerase II"/>
    <property type="evidence" value="ECO:0007669"/>
    <property type="project" value="TreeGrafter"/>
</dbReference>
<feature type="compositionally biased region" description="Low complexity" evidence="8">
    <location>
        <begin position="26"/>
        <end position="37"/>
    </location>
</feature>